<accession>A0ABT1ND53</accession>
<evidence type="ECO:0000313" key="11">
    <source>
        <dbReference type="Proteomes" id="UP001651880"/>
    </source>
</evidence>
<dbReference type="Proteomes" id="UP001651880">
    <property type="component" value="Unassembled WGS sequence"/>
</dbReference>
<evidence type="ECO:0000256" key="6">
    <source>
        <dbReference type="ARBA" id="ARBA00023136"/>
    </source>
</evidence>
<comment type="caution">
    <text evidence="10">The sequence shown here is derived from an EMBL/GenBank/DDBJ whole genome shotgun (WGS) entry which is preliminary data.</text>
</comment>
<keyword evidence="4 7" id="KW-0812">Transmembrane</keyword>
<reference evidence="10 11" key="1">
    <citation type="submission" date="2021-10" db="EMBL/GenBank/DDBJ databases">
        <title>Lutispora strain m25 sp. nov., a thermophilic, non-spore-forming bacterium isolated from a lab-scale methanogenic bioreactor digesting anaerobic sludge.</title>
        <authorList>
            <person name="El Houari A."/>
            <person name="Mcdonald J."/>
        </authorList>
    </citation>
    <scope>NUCLEOTIDE SEQUENCE [LARGE SCALE GENOMIC DNA]</scope>
    <source>
        <strain evidence="11">m25</strain>
    </source>
</reference>
<dbReference type="Pfam" id="PF13807">
    <property type="entry name" value="GNVR"/>
    <property type="match status" value="1"/>
</dbReference>
<keyword evidence="11" id="KW-1185">Reference proteome</keyword>
<evidence type="ECO:0000256" key="2">
    <source>
        <dbReference type="ARBA" id="ARBA00006683"/>
    </source>
</evidence>
<evidence type="ECO:0000256" key="7">
    <source>
        <dbReference type="SAM" id="Phobius"/>
    </source>
</evidence>
<dbReference type="InterPro" id="IPR032807">
    <property type="entry name" value="GNVR"/>
</dbReference>
<organism evidence="10 11">
    <name type="scientific">Lutispora saccharofermentans</name>
    <dbReference type="NCBI Taxonomy" id="3024236"/>
    <lineage>
        <taxon>Bacteria</taxon>
        <taxon>Bacillati</taxon>
        <taxon>Bacillota</taxon>
        <taxon>Clostridia</taxon>
        <taxon>Lutisporales</taxon>
        <taxon>Lutisporaceae</taxon>
        <taxon>Lutispora</taxon>
    </lineage>
</organism>
<dbReference type="PANTHER" id="PTHR32309">
    <property type="entry name" value="TYROSINE-PROTEIN KINASE"/>
    <property type="match status" value="1"/>
</dbReference>
<keyword evidence="6 7" id="KW-0472">Membrane</keyword>
<evidence type="ECO:0000256" key="3">
    <source>
        <dbReference type="ARBA" id="ARBA00022475"/>
    </source>
</evidence>
<keyword evidence="3" id="KW-1003">Cell membrane</keyword>
<comment type="subcellular location">
    <subcellularLocation>
        <location evidence="1">Cell membrane</location>
        <topology evidence="1">Multi-pass membrane protein</topology>
    </subcellularLocation>
</comment>
<name>A0ABT1ND53_9FIRM</name>
<dbReference type="InterPro" id="IPR050445">
    <property type="entry name" value="Bact_polysacc_biosynth/exp"/>
</dbReference>
<sequence>MEQINIIELLLILRKRFWFIAVFVVTFAVISGLISFFIVEPEYQTYTTLVIGRIGDYKEKVEYEDVLLNQKLVSTYGEIAKSKMVARELISNLGLSYTDEELDKKIEVAIIKSTEIIKITVKDKDGGVAARIADELARVFIKNIVNVMKIRNIQVVDKAVVPLKPYKPKPVINMAIASVLGSMLGIISVFAYENFDNTIKTTDDIEKNLGLPIIGIIPKIT</sequence>
<evidence type="ECO:0000256" key="5">
    <source>
        <dbReference type="ARBA" id="ARBA00022989"/>
    </source>
</evidence>
<keyword evidence="5 7" id="KW-1133">Transmembrane helix</keyword>
<protein>
    <submittedName>
        <fullName evidence="10">Lipopolysaccharide biosynthesis protein</fullName>
    </submittedName>
</protein>
<evidence type="ECO:0000259" key="8">
    <source>
        <dbReference type="Pfam" id="PF02706"/>
    </source>
</evidence>
<evidence type="ECO:0000259" key="9">
    <source>
        <dbReference type="Pfam" id="PF13807"/>
    </source>
</evidence>
<comment type="similarity">
    <text evidence="2">Belongs to the CpsC/CapA family.</text>
</comment>
<feature type="transmembrane region" description="Helical" evidence="7">
    <location>
        <begin position="171"/>
        <end position="192"/>
    </location>
</feature>
<gene>
    <name evidence="10" type="ORF">LJD61_01680</name>
</gene>
<feature type="transmembrane region" description="Helical" evidence="7">
    <location>
        <begin position="17"/>
        <end position="39"/>
    </location>
</feature>
<evidence type="ECO:0000256" key="1">
    <source>
        <dbReference type="ARBA" id="ARBA00004651"/>
    </source>
</evidence>
<evidence type="ECO:0000313" key="10">
    <source>
        <dbReference type="EMBL" id="MCQ1528261.1"/>
    </source>
</evidence>
<dbReference type="InterPro" id="IPR003856">
    <property type="entry name" value="LPS_length_determ_N"/>
</dbReference>
<feature type="domain" description="Tyrosine-protein kinase G-rich" evidence="9">
    <location>
        <begin position="141"/>
        <end position="191"/>
    </location>
</feature>
<dbReference type="PANTHER" id="PTHR32309:SF13">
    <property type="entry name" value="FERRIC ENTEROBACTIN TRANSPORT PROTEIN FEPE"/>
    <property type="match status" value="1"/>
</dbReference>
<dbReference type="RefSeq" id="WP_255225753.1">
    <property type="nucleotide sequence ID" value="NZ_JAJEKE010000001.1"/>
</dbReference>
<dbReference type="EMBL" id="JAJEKE010000001">
    <property type="protein sequence ID" value="MCQ1528261.1"/>
    <property type="molecule type" value="Genomic_DNA"/>
</dbReference>
<evidence type="ECO:0000256" key="4">
    <source>
        <dbReference type="ARBA" id="ARBA00022692"/>
    </source>
</evidence>
<proteinExistence type="inferred from homology"/>
<dbReference type="Pfam" id="PF02706">
    <property type="entry name" value="Wzz"/>
    <property type="match status" value="1"/>
</dbReference>
<feature type="domain" description="Polysaccharide chain length determinant N-terminal" evidence="8">
    <location>
        <begin position="2"/>
        <end position="93"/>
    </location>
</feature>